<protein>
    <submittedName>
        <fullName evidence="2">DEAD/DEAH box helicase family protein</fullName>
    </submittedName>
</protein>
<evidence type="ECO:0000259" key="1">
    <source>
        <dbReference type="PROSITE" id="PS51192"/>
    </source>
</evidence>
<dbReference type="SUPFAM" id="SSF52540">
    <property type="entry name" value="P-loop containing nucleoside triphosphate hydrolases"/>
    <property type="match status" value="1"/>
</dbReference>
<evidence type="ECO:0000313" key="2">
    <source>
        <dbReference type="EMBL" id="MBU3844528.1"/>
    </source>
</evidence>
<accession>A0A948WZ65</accession>
<reference evidence="2" key="1">
    <citation type="journal article" date="2021" name="PeerJ">
        <title>Extensive microbial diversity within the chicken gut microbiome revealed by metagenomics and culture.</title>
        <authorList>
            <person name="Gilroy R."/>
            <person name="Ravi A."/>
            <person name="Getino M."/>
            <person name="Pursley I."/>
            <person name="Horton D.L."/>
            <person name="Alikhan N.F."/>
            <person name="Baker D."/>
            <person name="Gharbi K."/>
            <person name="Hall N."/>
            <person name="Watson M."/>
            <person name="Adriaenssens E.M."/>
            <person name="Foster-Nyarko E."/>
            <person name="Jarju S."/>
            <person name="Secka A."/>
            <person name="Antonio M."/>
            <person name="Oren A."/>
            <person name="Chaudhuri R.R."/>
            <person name="La Ragione R."/>
            <person name="Hildebrand F."/>
            <person name="Pallen M.J."/>
        </authorList>
    </citation>
    <scope>NUCLEOTIDE SEQUENCE</scope>
    <source>
        <strain evidence="2">378</strain>
    </source>
</reference>
<dbReference type="GO" id="GO:0016787">
    <property type="term" value="F:hydrolase activity"/>
    <property type="evidence" value="ECO:0007669"/>
    <property type="project" value="InterPro"/>
</dbReference>
<dbReference type="EMBL" id="JAHLFE010000133">
    <property type="protein sequence ID" value="MBU3844528.1"/>
    <property type="molecule type" value="Genomic_DNA"/>
</dbReference>
<dbReference type="GO" id="GO:0003677">
    <property type="term" value="F:DNA binding"/>
    <property type="evidence" value="ECO:0007669"/>
    <property type="project" value="InterPro"/>
</dbReference>
<dbReference type="Proteomes" id="UP000733611">
    <property type="component" value="Unassembled WGS sequence"/>
</dbReference>
<dbReference type="Gene3D" id="3.40.50.300">
    <property type="entry name" value="P-loop containing nucleotide triphosphate hydrolases"/>
    <property type="match status" value="1"/>
</dbReference>
<comment type="caution">
    <text evidence="2">The sequence shown here is derived from an EMBL/GenBank/DDBJ whole genome shotgun (WGS) entry which is preliminary data.</text>
</comment>
<dbReference type="InterPro" id="IPR014001">
    <property type="entry name" value="Helicase_ATP-bd"/>
</dbReference>
<dbReference type="InterPro" id="IPR027417">
    <property type="entry name" value="P-loop_NTPase"/>
</dbReference>
<organism evidence="2 3">
    <name type="scientific">Candidatus Anaerobiospirillum pullicola</name>
    <dbReference type="NCBI Taxonomy" id="2838451"/>
    <lineage>
        <taxon>Bacteria</taxon>
        <taxon>Pseudomonadati</taxon>
        <taxon>Pseudomonadota</taxon>
        <taxon>Gammaproteobacteria</taxon>
        <taxon>Aeromonadales</taxon>
        <taxon>Succinivibrionaceae</taxon>
        <taxon>Anaerobiospirillum</taxon>
    </lineage>
</organism>
<sequence length="479" mass="54441">MATETPAFAAAFNAKVIYVFRINDAAHDGCLKIGETSCVCQDFNALPPNCPELNAAAHKRIAQYTQAAAIAYELVHTELAQSFTQVADPQHKQQLNYQVRAFSDRDVHNVLLRSGIKRKEFDLKHHANEWFVCNLAIVKQAIAAVKAGRTALDAVESNPEPVSIQFRPEQQEAIALTIKQFRKGKGQMLWNAKMRFGKTLSALEVVKELNLSRTIIITHRPVVNEGWFDDFHKIFWDSPQFAYSSKDRGESLAVLESKGQEQHYVYFASLQDLRGSSKVGGDFVKNEDVFALNWDMVIIDEAHEGTQTSLGQSVLKELLHEHTKVLYLSGTPFNLLEGFKQDEVFTWDYVAEQKAKHEWDEIHQGDFNPYAMLPQLNLYTYNLGKLFAQYANSELAFNFNEFFKVDAATGRLVHEKDVQAFLDLLTKSSARNYPFSTPQFRDIFRHTLWVVPGDELPQTYVCGFTVLTLLLHSVNTAFF</sequence>
<keyword evidence="2" id="KW-0378">Hydrolase</keyword>
<dbReference type="AlphaFoldDB" id="A0A948WZ65"/>
<feature type="domain" description="Helicase ATP-binding" evidence="1">
    <location>
        <begin position="179"/>
        <end position="350"/>
    </location>
</feature>
<keyword evidence="2" id="KW-0067">ATP-binding</keyword>
<gene>
    <name evidence="2" type="ORF">H9847_06640</name>
</gene>
<dbReference type="PROSITE" id="PS51192">
    <property type="entry name" value="HELICASE_ATP_BIND_1"/>
    <property type="match status" value="1"/>
</dbReference>
<proteinExistence type="predicted"/>
<dbReference type="GO" id="GO:0004386">
    <property type="term" value="F:helicase activity"/>
    <property type="evidence" value="ECO:0007669"/>
    <property type="project" value="UniProtKB-KW"/>
</dbReference>
<reference evidence="2" key="2">
    <citation type="submission" date="2021-04" db="EMBL/GenBank/DDBJ databases">
        <authorList>
            <person name="Gilroy R."/>
        </authorList>
    </citation>
    <scope>NUCLEOTIDE SEQUENCE</scope>
    <source>
        <strain evidence="2">378</strain>
    </source>
</reference>
<dbReference type="GO" id="GO:0005524">
    <property type="term" value="F:ATP binding"/>
    <property type="evidence" value="ECO:0007669"/>
    <property type="project" value="InterPro"/>
</dbReference>
<evidence type="ECO:0000313" key="3">
    <source>
        <dbReference type="Proteomes" id="UP000733611"/>
    </source>
</evidence>
<dbReference type="Pfam" id="PF04851">
    <property type="entry name" value="ResIII"/>
    <property type="match status" value="1"/>
</dbReference>
<name>A0A948WZ65_9GAMM</name>
<dbReference type="SMART" id="SM00487">
    <property type="entry name" value="DEXDc"/>
    <property type="match status" value="1"/>
</dbReference>
<keyword evidence="2" id="KW-0347">Helicase</keyword>
<keyword evidence="2" id="KW-0547">Nucleotide-binding</keyword>
<dbReference type="InterPro" id="IPR006935">
    <property type="entry name" value="Helicase/UvrB_N"/>
</dbReference>